<dbReference type="EMBL" id="PGCJ01000016">
    <property type="protein sequence ID" value="PLW56897.1"/>
    <property type="molecule type" value="Genomic_DNA"/>
</dbReference>
<dbReference type="OrthoDB" id="2503533at2759"/>
<feature type="compositionally biased region" description="Acidic residues" evidence="1">
    <location>
        <begin position="166"/>
        <end position="176"/>
    </location>
</feature>
<evidence type="ECO:0000256" key="1">
    <source>
        <dbReference type="SAM" id="MobiDB-lite"/>
    </source>
</evidence>
<evidence type="ECO:0000313" key="4">
    <source>
        <dbReference type="EMBL" id="PLW56897.1"/>
    </source>
</evidence>
<evidence type="ECO:0000313" key="5">
    <source>
        <dbReference type="Proteomes" id="UP000235388"/>
    </source>
</evidence>
<proteinExistence type="predicted"/>
<organism evidence="3 5">
    <name type="scientific">Puccinia coronata f. sp. avenae</name>
    <dbReference type="NCBI Taxonomy" id="200324"/>
    <lineage>
        <taxon>Eukaryota</taxon>
        <taxon>Fungi</taxon>
        <taxon>Dikarya</taxon>
        <taxon>Basidiomycota</taxon>
        <taxon>Pucciniomycotina</taxon>
        <taxon>Pucciniomycetes</taxon>
        <taxon>Pucciniales</taxon>
        <taxon>Pucciniaceae</taxon>
        <taxon>Puccinia</taxon>
    </lineage>
</organism>
<dbReference type="Pfam" id="PF20231">
    <property type="entry name" value="DUF6589"/>
    <property type="match status" value="1"/>
</dbReference>
<dbReference type="AlphaFoldDB" id="A0A2N5VYF2"/>
<keyword evidence="5" id="KW-1185">Reference proteome</keyword>
<feature type="domain" description="DUF6589" evidence="2">
    <location>
        <begin position="379"/>
        <end position="777"/>
    </location>
</feature>
<evidence type="ECO:0000313" key="3">
    <source>
        <dbReference type="EMBL" id="PLW55021.1"/>
    </source>
</evidence>
<dbReference type="Proteomes" id="UP000235388">
    <property type="component" value="Unassembled WGS sequence"/>
</dbReference>
<accession>A0A2N5VYF2</accession>
<reference evidence="3 5" key="1">
    <citation type="submission" date="2017-11" db="EMBL/GenBank/DDBJ databases">
        <title>De novo assembly and phasing of dikaryotic genomes from two isolates of Puccinia coronata f. sp. avenae, the causal agent of oat crown rust.</title>
        <authorList>
            <person name="Miller M.E."/>
            <person name="Zhang Y."/>
            <person name="Omidvar V."/>
            <person name="Sperschneider J."/>
            <person name="Schwessinger B."/>
            <person name="Raley C."/>
            <person name="Palmer J.M."/>
            <person name="Garnica D."/>
            <person name="Upadhyaya N."/>
            <person name="Rathjen J."/>
            <person name="Taylor J.M."/>
            <person name="Park R.F."/>
            <person name="Dodds P.N."/>
            <person name="Hirsch C.D."/>
            <person name="Kianian S.F."/>
            <person name="Figueroa M."/>
        </authorList>
    </citation>
    <scope>NUCLEOTIDE SEQUENCE [LARGE SCALE GENOMIC DNA]</scope>
    <source>
        <strain evidence="3">12NC29</strain>
    </source>
</reference>
<gene>
    <name evidence="4" type="ORF">PCANC_01185</name>
    <name evidence="3" type="ORF">PCANC_02488</name>
</gene>
<dbReference type="EMBL" id="PGCJ01000037">
    <property type="protein sequence ID" value="PLW55021.1"/>
    <property type="molecule type" value="Genomic_DNA"/>
</dbReference>
<evidence type="ECO:0000259" key="2">
    <source>
        <dbReference type="Pfam" id="PF20231"/>
    </source>
</evidence>
<comment type="caution">
    <text evidence="3">The sequence shown here is derived from an EMBL/GenBank/DDBJ whole genome shotgun (WGS) entry which is preliminary data.</text>
</comment>
<protein>
    <recommendedName>
        <fullName evidence="2">DUF6589 domain-containing protein</fullName>
    </recommendedName>
</protein>
<dbReference type="InterPro" id="IPR046496">
    <property type="entry name" value="DUF6589"/>
</dbReference>
<feature type="region of interest" description="Disordered" evidence="1">
    <location>
        <begin position="149"/>
        <end position="198"/>
    </location>
</feature>
<sequence>MESRVPMADKLASICKEIEAMNLTPKSFIAAFLANSSNDFAFRRRFWGTDRGWDTTKKLLDSIHTLVASQDGGSASWNQWILSQATGLVCKEKPRSGNYPQGAYVSSHSLKQQFFTREENELQNKFIEESMPFLYHLLCVKLQSNQPQGSKIVPAPNQASDHDDSASESEDLEPTEADNPGLDTSFNHPLRTDDLVREPQDITEDDISLFEGYSLLKNNNPQHSCRIRAQTLARTICAMVAFACNRRHNLFQLRNSLVFLAAGVTERANSYLNYIGLSSSRRTAHSALKTLGLQAERLLRNQFSLIQNPVIPPMVCFDNLDFQQKVHMKSVGHQAIMFHGTWGYIHSPPPSLLLQLNPAELTVEALNSSVHAASKKDILPELFAPTPQSAEHFELAMKSQLTRAVLKYIVKSKERHYPFRRNPPPVRPLAPEPPNIAMLKLMLASDNSAQGIGEVFTGIIQQTGLTAEEFHSRLQIIEGDLGSCNIFESLRNQRTPARGNENSLHNILPIPGASHTLWNMSQAMFLHHWGDEQHSRNTGAWRTMHALGIPANKPVTKKDFNLMLSHIEKIHEVTLVYCALVVLGKEKEPLTAKLCVYSAEEIITLVDDTYNKFCSGEARRSEHATKFPAYKNMLLRIRDFSTIVEASRAMRAGDPGRLMYMWERWAVMSQALPKLPHYSKALPKLVLLLKNDLSESLRKLVESTLLICPTGRLNHFSPTDYFLELQNYWLKHFFNNSGVGTNISRLKDVFSINIPVLRFLLQLLKLESGSNYVQQSHQNRLSLLSINSFLRMAEKEQLNDVPTRGFTAAVIEDVYASGITSLQTE</sequence>
<dbReference type="STRING" id="200324.A0A2N5VYF2"/>
<name>A0A2N5VYF2_9BASI</name>